<feature type="compositionally biased region" description="Low complexity" evidence="7">
    <location>
        <begin position="241"/>
        <end position="250"/>
    </location>
</feature>
<feature type="domain" description="Phosphatidic acid phosphatase type 2/haloperoxidase" evidence="9">
    <location>
        <begin position="103"/>
        <end position="224"/>
    </location>
</feature>
<dbReference type="PANTHER" id="PTHR14969">
    <property type="entry name" value="SPHINGOSINE-1-PHOSPHATE PHOSPHOHYDROLASE"/>
    <property type="match status" value="1"/>
</dbReference>
<dbReference type="EC" id="3.6.1.27" evidence="10"/>
<gene>
    <name evidence="10" type="primary">bcrC</name>
    <name evidence="10" type="ORF">Pla8534_28930</name>
</gene>
<evidence type="ECO:0000256" key="8">
    <source>
        <dbReference type="SAM" id="Phobius"/>
    </source>
</evidence>
<protein>
    <submittedName>
        <fullName evidence="10">Undecaprenyl-diphosphatase BcrC</fullName>
        <ecNumber evidence="10">3.6.1.27</ecNumber>
    </submittedName>
</protein>
<reference evidence="10 11" key="1">
    <citation type="submission" date="2019-02" db="EMBL/GenBank/DDBJ databases">
        <title>Deep-cultivation of Planctomycetes and their phenomic and genomic characterization uncovers novel biology.</title>
        <authorList>
            <person name="Wiegand S."/>
            <person name="Jogler M."/>
            <person name="Boedeker C."/>
            <person name="Pinto D."/>
            <person name="Vollmers J."/>
            <person name="Rivas-Marin E."/>
            <person name="Kohn T."/>
            <person name="Peeters S.H."/>
            <person name="Heuer A."/>
            <person name="Rast P."/>
            <person name="Oberbeckmann S."/>
            <person name="Bunk B."/>
            <person name="Jeske O."/>
            <person name="Meyerdierks A."/>
            <person name="Storesund J.E."/>
            <person name="Kallscheuer N."/>
            <person name="Luecker S."/>
            <person name="Lage O.M."/>
            <person name="Pohl T."/>
            <person name="Merkel B.J."/>
            <person name="Hornburger P."/>
            <person name="Mueller R.-W."/>
            <person name="Bruemmer F."/>
            <person name="Labrenz M."/>
            <person name="Spormann A.M."/>
            <person name="Op den Camp H."/>
            <person name="Overmann J."/>
            <person name="Amann R."/>
            <person name="Jetten M.S.M."/>
            <person name="Mascher T."/>
            <person name="Medema M.H."/>
            <person name="Devos D.P."/>
            <person name="Kaster A.-K."/>
            <person name="Ovreas L."/>
            <person name="Rohde M."/>
            <person name="Galperin M.Y."/>
            <person name="Jogler C."/>
        </authorList>
    </citation>
    <scope>NUCLEOTIDE SEQUENCE [LARGE SCALE GENOMIC DNA]</scope>
    <source>
        <strain evidence="10 11">Pla85_3_4</strain>
    </source>
</reference>
<dbReference type="SUPFAM" id="SSF48317">
    <property type="entry name" value="Acid phosphatase/Vanadium-dependent haloperoxidase"/>
    <property type="match status" value="1"/>
</dbReference>
<evidence type="ECO:0000256" key="7">
    <source>
        <dbReference type="SAM" id="MobiDB-lite"/>
    </source>
</evidence>
<evidence type="ECO:0000313" key="11">
    <source>
        <dbReference type="Proteomes" id="UP000317648"/>
    </source>
</evidence>
<dbReference type="EMBL" id="CP036433">
    <property type="protein sequence ID" value="QDU95081.1"/>
    <property type="molecule type" value="Genomic_DNA"/>
</dbReference>
<keyword evidence="2" id="KW-1003">Cell membrane</keyword>
<evidence type="ECO:0000256" key="3">
    <source>
        <dbReference type="ARBA" id="ARBA00022692"/>
    </source>
</evidence>
<evidence type="ECO:0000256" key="4">
    <source>
        <dbReference type="ARBA" id="ARBA00022801"/>
    </source>
</evidence>
<dbReference type="RefSeq" id="WP_197443276.1">
    <property type="nucleotide sequence ID" value="NZ_CP036433.1"/>
</dbReference>
<name>A0A518DTA8_9BACT</name>
<feature type="compositionally biased region" description="Pro residues" evidence="7">
    <location>
        <begin position="251"/>
        <end position="263"/>
    </location>
</feature>
<keyword evidence="4 10" id="KW-0378">Hydrolase</keyword>
<dbReference type="Gene3D" id="1.20.144.10">
    <property type="entry name" value="Phosphatidic acid phosphatase type 2/haloperoxidase"/>
    <property type="match status" value="1"/>
</dbReference>
<feature type="transmembrane region" description="Helical" evidence="8">
    <location>
        <begin position="33"/>
        <end position="57"/>
    </location>
</feature>
<dbReference type="GO" id="GO:0050380">
    <property type="term" value="F:undecaprenyl-diphosphatase activity"/>
    <property type="evidence" value="ECO:0007669"/>
    <property type="project" value="UniProtKB-EC"/>
</dbReference>
<organism evidence="10 11">
    <name type="scientific">Lignipirellula cremea</name>
    <dbReference type="NCBI Taxonomy" id="2528010"/>
    <lineage>
        <taxon>Bacteria</taxon>
        <taxon>Pseudomonadati</taxon>
        <taxon>Planctomycetota</taxon>
        <taxon>Planctomycetia</taxon>
        <taxon>Pirellulales</taxon>
        <taxon>Pirellulaceae</taxon>
        <taxon>Lignipirellula</taxon>
    </lineage>
</organism>
<feature type="region of interest" description="Disordered" evidence="7">
    <location>
        <begin position="240"/>
        <end position="263"/>
    </location>
</feature>
<evidence type="ECO:0000256" key="2">
    <source>
        <dbReference type="ARBA" id="ARBA00022475"/>
    </source>
</evidence>
<evidence type="ECO:0000259" key="9">
    <source>
        <dbReference type="SMART" id="SM00014"/>
    </source>
</evidence>
<dbReference type="SMART" id="SM00014">
    <property type="entry name" value="acidPPc"/>
    <property type="match status" value="1"/>
</dbReference>
<keyword evidence="11" id="KW-1185">Reference proteome</keyword>
<dbReference type="KEGG" id="lcre:Pla8534_28930"/>
<dbReference type="GO" id="GO:0005886">
    <property type="term" value="C:plasma membrane"/>
    <property type="evidence" value="ECO:0007669"/>
    <property type="project" value="UniProtKB-SubCell"/>
</dbReference>
<sequence>MIQRNPGEHAAASPAVRSGLRAAWSRLSWSQTALLLAGCCSVLTLAALTIDLPIAAYCRGEKQLPGDIVRILDLFEAFAHGAGVITIAITMVVLDPAAKPYLARILTYAFGPGLLANLVKMLVERSRPHSGVLPSSVWETFGPLAPWLGEGWSGHHELQSFPSGHTSVAVGLAIALAWRYPRGSWLFAIFAAMAGLQRVACGAHYLSDTLGAAALAGLFAACCFDDRLLGGCFNRLEARVSTGPSSGEPIPGEPTPAGPSLPQ</sequence>
<evidence type="ECO:0000256" key="6">
    <source>
        <dbReference type="ARBA" id="ARBA00023136"/>
    </source>
</evidence>
<dbReference type="InterPro" id="IPR036938">
    <property type="entry name" value="PAP2/HPO_sf"/>
</dbReference>
<evidence type="ECO:0000313" key="10">
    <source>
        <dbReference type="EMBL" id="QDU95081.1"/>
    </source>
</evidence>
<accession>A0A518DTA8</accession>
<feature type="transmembrane region" description="Helical" evidence="8">
    <location>
        <begin position="101"/>
        <end position="123"/>
    </location>
</feature>
<keyword evidence="5 8" id="KW-1133">Transmembrane helix</keyword>
<dbReference type="Proteomes" id="UP000317648">
    <property type="component" value="Chromosome"/>
</dbReference>
<keyword evidence="3 8" id="KW-0812">Transmembrane</keyword>
<feature type="transmembrane region" description="Helical" evidence="8">
    <location>
        <begin position="77"/>
        <end position="94"/>
    </location>
</feature>
<evidence type="ECO:0000256" key="5">
    <source>
        <dbReference type="ARBA" id="ARBA00022989"/>
    </source>
</evidence>
<comment type="subcellular location">
    <subcellularLocation>
        <location evidence="1">Cell membrane</location>
        <topology evidence="1">Multi-pass membrane protein</topology>
    </subcellularLocation>
</comment>
<dbReference type="Pfam" id="PF01569">
    <property type="entry name" value="PAP2"/>
    <property type="match status" value="1"/>
</dbReference>
<evidence type="ECO:0000256" key="1">
    <source>
        <dbReference type="ARBA" id="ARBA00004651"/>
    </source>
</evidence>
<dbReference type="PANTHER" id="PTHR14969:SF62">
    <property type="entry name" value="DECAPRENYLPHOSPHORYL-5-PHOSPHORIBOSE PHOSPHATASE RV3807C-RELATED"/>
    <property type="match status" value="1"/>
</dbReference>
<keyword evidence="6 8" id="KW-0472">Membrane</keyword>
<proteinExistence type="predicted"/>
<dbReference type="InterPro" id="IPR000326">
    <property type="entry name" value="PAP2/HPO"/>
</dbReference>
<dbReference type="AlphaFoldDB" id="A0A518DTA8"/>